<keyword evidence="2" id="KW-1133">Transmembrane helix</keyword>
<dbReference type="InterPro" id="IPR009003">
    <property type="entry name" value="Peptidase_S1_PA"/>
</dbReference>
<comment type="caution">
    <text evidence="5">The sequence shown here is derived from an EMBL/GenBank/DDBJ whole genome shotgun (WGS) entry which is preliminary data.</text>
</comment>
<dbReference type="CDD" id="cd00060">
    <property type="entry name" value="FHA"/>
    <property type="match status" value="1"/>
</dbReference>
<evidence type="ECO:0000256" key="3">
    <source>
        <dbReference type="SAM" id="SignalP"/>
    </source>
</evidence>
<organism evidence="5 6">
    <name type="scientific">Anoxynatronum buryatiense</name>
    <dbReference type="NCBI Taxonomy" id="489973"/>
    <lineage>
        <taxon>Bacteria</taxon>
        <taxon>Bacillati</taxon>
        <taxon>Bacillota</taxon>
        <taxon>Clostridia</taxon>
        <taxon>Eubacteriales</taxon>
        <taxon>Clostridiaceae</taxon>
        <taxon>Anoxynatronum</taxon>
    </lineage>
</organism>
<keyword evidence="6" id="KW-1185">Reference proteome</keyword>
<feature type="region of interest" description="Disordered" evidence="1">
    <location>
        <begin position="338"/>
        <end position="372"/>
    </location>
</feature>
<feature type="chain" id="PRO_5041236414" evidence="3">
    <location>
        <begin position="31"/>
        <end position="502"/>
    </location>
</feature>
<dbReference type="SMART" id="SM00240">
    <property type="entry name" value="FHA"/>
    <property type="match status" value="1"/>
</dbReference>
<dbReference type="GO" id="GO:0004252">
    <property type="term" value="F:serine-type endopeptidase activity"/>
    <property type="evidence" value="ECO:0007669"/>
    <property type="project" value="InterPro"/>
</dbReference>
<dbReference type="InterPro" id="IPR001940">
    <property type="entry name" value="Peptidase_S1C"/>
</dbReference>
<evidence type="ECO:0000256" key="2">
    <source>
        <dbReference type="SAM" id="Phobius"/>
    </source>
</evidence>
<name>A0AA46AK07_9CLOT</name>
<keyword evidence="2" id="KW-0472">Membrane</keyword>
<dbReference type="InterPro" id="IPR043504">
    <property type="entry name" value="Peptidase_S1_PA_chymotrypsin"/>
</dbReference>
<dbReference type="PRINTS" id="PR00834">
    <property type="entry name" value="PROTEASES2C"/>
</dbReference>
<gene>
    <name evidence="5" type="ORF">SAMN06296020_11290</name>
</gene>
<dbReference type="PANTHER" id="PTHR43019:SF23">
    <property type="entry name" value="PROTEASE DO-LIKE 5, CHLOROPLASTIC"/>
    <property type="match status" value="1"/>
</dbReference>
<evidence type="ECO:0000256" key="1">
    <source>
        <dbReference type="SAM" id="MobiDB-lite"/>
    </source>
</evidence>
<dbReference type="Gene3D" id="2.60.200.20">
    <property type="match status" value="1"/>
</dbReference>
<feature type="transmembrane region" description="Helical" evidence="2">
    <location>
        <begin position="307"/>
        <end position="328"/>
    </location>
</feature>
<feature type="compositionally biased region" description="Pro residues" evidence="1">
    <location>
        <begin position="275"/>
        <end position="300"/>
    </location>
</feature>
<dbReference type="PANTHER" id="PTHR43019">
    <property type="entry name" value="SERINE ENDOPROTEASE DEGS"/>
    <property type="match status" value="1"/>
</dbReference>
<dbReference type="Pfam" id="PF00498">
    <property type="entry name" value="FHA"/>
    <property type="match status" value="1"/>
</dbReference>
<feature type="signal peptide" evidence="3">
    <location>
        <begin position="1"/>
        <end position="30"/>
    </location>
</feature>
<feature type="domain" description="FHA" evidence="4">
    <location>
        <begin position="419"/>
        <end position="472"/>
    </location>
</feature>
<dbReference type="InterPro" id="IPR000253">
    <property type="entry name" value="FHA_dom"/>
</dbReference>
<dbReference type="GO" id="GO:0006508">
    <property type="term" value="P:proteolysis"/>
    <property type="evidence" value="ECO:0007669"/>
    <property type="project" value="InterPro"/>
</dbReference>
<dbReference type="InterPro" id="IPR008984">
    <property type="entry name" value="SMAD_FHA_dom_sf"/>
</dbReference>
<accession>A0AA46AK07</accession>
<dbReference type="EMBL" id="FXUF01000012">
    <property type="protein sequence ID" value="SMP65259.1"/>
    <property type="molecule type" value="Genomic_DNA"/>
</dbReference>
<dbReference type="InterPro" id="IPR006311">
    <property type="entry name" value="TAT_signal"/>
</dbReference>
<proteinExistence type="predicted"/>
<keyword evidence="3" id="KW-0732">Signal</keyword>
<dbReference type="Proteomes" id="UP001158066">
    <property type="component" value="Unassembled WGS sequence"/>
</dbReference>
<feature type="region of interest" description="Disordered" evidence="1">
    <location>
        <begin position="263"/>
        <end position="305"/>
    </location>
</feature>
<protein>
    <submittedName>
        <fullName evidence="5">FHA domain-containing protein</fullName>
    </submittedName>
</protein>
<evidence type="ECO:0000313" key="5">
    <source>
        <dbReference type="EMBL" id="SMP65259.1"/>
    </source>
</evidence>
<dbReference type="SUPFAM" id="SSF50494">
    <property type="entry name" value="Trypsin-like serine proteases"/>
    <property type="match status" value="1"/>
</dbReference>
<dbReference type="PROSITE" id="PS51318">
    <property type="entry name" value="TAT"/>
    <property type="match status" value="1"/>
</dbReference>
<dbReference type="Gene3D" id="2.40.10.10">
    <property type="entry name" value="Trypsin-like serine proteases"/>
    <property type="match status" value="2"/>
</dbReference>
<evidence type="ECO:0000259" key="4">
    <source>
        <dbReference type="PROSITE" id="PS50006"/>
    </source>
</evidence>
<dbReference type="SUPFAM" id="SSF49879">
    <property type="entry name" value="SMAD/FHA domain"/>
    <property type="match status" value="1"/>
</dbReference>
<keyword evidence="2" id="KW-0812">Transmembrane</keyword>
<dbReference type="AlphaFoldDB" id="A0AA46AK07"/>
<dbReference type="Pfam" id="PF13365">
    <property type="entry name" value="Trypsin_2"/>
    <property type="match status" value="1"/>
</dbReference>
<reference evidence="5" key="1">
    <citation type="submission" date="2017-05" db="EMBL/GenBank/DDBJ databases">
        <authorList>
            <person name="Varghese N."/>
            <person name="Submissions S."/>
        </authorList>
    </citation>
    <scope>NUCLEOTIDE SEQUENCE</scope>
    <source>
        <strain evidence="5">Su22</strain>
    </source>
</reference>
<evidence type="ECO:0000313" key="6">
    <source>
        <dbReference type="Proteomes" id="UP001158066"/>
    </source>
</evidence>
<sequence length="502" mass="54313">MKSRRKLMRYAAVLAVLALLMTCVIVPVHASSPSEARKSVVRVTVWDADVQRDFNDPYAGYLGHGSGFVVGDGEPFEYIATNFHVVDKDYINMQLGDMWMDIFGREVRNISVRVWISADDLVPATVFHSLPNADMALLKIDPNHLLYGYEPLVMANRDQVNVGDDVWALGFPDQNVEDFRSSYYTDVVMTKGIISKTTTWNGIGAYQIDAPINPGNSGGPLVNELGEVVGINTFTFMEAQNVNGSMQIDYLTEVLDRRGIRQPKGTGAAAAPAPAATPEPASTPEPAPTPTPAPPPPQPEPESGGSMLLIIGGAVALLVVIGVVVMVMKGKKKEAPAQASFQYGQSGQPQFQPHMPPPQIPNSQSVDPGVTRAKPAALDPQTAPMTKAKTGAAVTPGPGIKGISGHFAGQSVEFVNGQLTIGRDPRMAHLVYPQSFEEISRKHVTIRFDDKTRQFVLEDSSSNGTFLSSSEQLDSGKPYYLKPGDRFYLADPKEVFELTVTG</sequence>
<dbReference type="PROSITE" id="PS50006">
    <property type="entry name" value="FHA_DOMAIN"/>
    <property type="match status" value="1"/>
</dbReference>